<keyword evidence="3" id="KW-1185">Reference proteome</keyword>
<dbReference type="Pfam" id="PF08643">
    <property type="entry name" value="DUF1776"/>
    <property type="match status" value="1"/>
</dbReference>
<comment type="caution">
    <text evidence="2">The sequence shown here is derived from an EMBL/GenBank/DDBJ whole genome shotgun (WGS) entry which is preliminary data.</text>
</comment>
<organism evidence="2 3">
    <name type="scientific">Pholiota conissans</name>
    <dbReference type="NCBI Taxonomy" id="109636"/>
    <lineage>
        <taxon>Eukaryota</taxon>
        <taxon>Fungi</taxon>
        <taxon>Dikarya</taxon>
        <taxon>Basidiomycota</taxon>
        <taxon>Agaricomycotina</taxon>
        <taxon>Agaricomycetes</taxon>
        <taxon>Agaricomycetidae</taxon>
        <taxon>Agaricales</taxon>
        <taxon>Agaricineae</taxon>
        <taxon>Strophariaceae</taxon>
        <taxon>Pholiota</taxon>
    </lineage>
</organism>
<accession>A0A9P5YQV2</accession>
<dbReference type="PANTHER" id="PTHR43313:SF1">
    <property type="entry name" value="3BETA-HYDROXYSTEROID DEHYDROGENASE DHS-16"/>
    <property type="match status" value="1"/>
</dbReference>
<feature type="compositionally biased region" description="Acidic residues" evidence="1">
    <location>
        <begin position="544"/>
        <end position="557"/>
    </location>
</feature>
<evidence type="ECO:0000313" key="3">
    <source>
        <dbReference type="Proteomes" id="UP000807469"/>
    </source>
</evidence>
<evidence type="ECO:0008006" key="4">
    <source>
        <dbReference type="Google" id="ProtNLM"/>
    </source>
</evidence>
<dbReference type="Gene3D" id="3.40.50.720">
    <property type="entry name" value="NAD(P)-binding Rossmann-like Domain"/>
    <property type="match status" value="1"/>
</dbReference>
<evidence type="ECO:0000256" key="1">
    <source>
        <dbReference type="SAM" id="MobiDB-lite"/>
    </source>
</evidence>
<dbReference type="InterPro" id="IPR013952">
    <property type="entry name" value="DUF1776_fun"/>
</dbReference>
<sequence length="584" mass="63684">MPSVDNIEEYFAAVEEYLQASLHVVTSSLPVVNEVVNQLWVDIARYGPGMPGFSEVHVPSLADFQVPPPPPPPPMPESSSWTSQSMEWVGRHPWKATGLVVGLVGAGVLVRHRDIFAKPDRHLYSGKKIPQTTERRQIVVVLGGDIPHALPFIEDLERKGYIVIASVSTPEAVEALESRSNGYVKAHVLDAFEPATVPFFLRSLSATLSRKFPLKSAGDPYVSPSSMPYIHAIVSFLTLSAPVEGINAPLEHISLQDTYLPYLTATQVTPLQVIQALLPLLRTGSARTQDTGKKSVVICLPATDARVGLPFASVQAMSAAATLRAAEVLRREIRVAATTERSESMRNINVVVVDVGTFDVDVTFKTLPPEGIYKSMEDWSASEKVIYGPAFVSTMHEKPAPNTLRERVRYMFSREYHYGIPRQPTDLSVLTDNLVGVVSGGRYGPTLFGVGLGLGRFRNWIRGERFSVGAGASTYRIASYLPSLLLDGLINLPHFLISIRNRLLPLEPFRAPPSNIPPPVTAKRPSAIASTSTEVTTKAKEETPDASEVETNSDADIESNAGDTVESSWVSLNHGKTQSTSTWA</sequence>
<evidence type="ECO:0000313" key="2">
    <source>
        <dbReference type="EMBL" id="KAF9473779.1"/>
    </source>
</evidence>
<dbReference type="PANTHER" id="PTHR43313">
    <property type="entry name" value="SHORT-CHAIN DEHYDROGENASE/REDUCTASE FAMILY 9C"/>
    <property type="match status" value="1"/>
</dbReference>
<name>A0A9P5YQV2_9AGAR</name>
<dbReference type="EMBL" id="MU155417">
    <property type="protein sequence ID" value="KAF9473779.1"/>
    <property type="molecule type" value="Genomic_DNA"/>
</dbReference>
<dbReference type="Proteomes" id="UP000807469">
    <property type="component" value="Unassembled WGS sequence"/>
</dbReference>
<reference evidence="2" key="1">
    <citation type="submission" date="2020-11" db="EMBL/GenBank/DDBJ databases">
        <authorList>
            <consortium name="DOE Joint Genome Institute"/>
            <person name="Ahrendt S."/>
            <person name="Riley R."/>
            <person name="Andreopoulos W."/>
            <person name="Labutti K."/>
            <person name="Pangilinan J."/>
            <person name="Ruiz-Duenas F.J."/>
            <person name="Barrasa J.M."/>
            <person name="Sanchez-Garcia M."/>
            <person name="Camarero S."/>
            <person name="Miyauchi S."/>
            <person name="Serrano A."/>
            <person name="Linde D."/>
            <person name="Babiker R."/>
            <person name="Drula E."/>
            <person name="Ayuso-Fernandez I."/>
            <person name="Pacheco R."/>
            <person name="Padilla G."/>
            <person name="Ferreira P."/>
            <person name="Barriuso J."/>
            <person name="Kellner H."/>
            <person name="Castanera R."/>
            <person name="Alfaro M."/>
            <person name="Ramirez L."/>
            <person name="Pisabarro A.G."/>
            <person name="Kuo A."/>
            <person name="Tritt A."/>
            <person name="Lipzen A."/>
            <person name="He G."/>
            <person name="Yan M."/>
            <person name="Ng V."/>
            <person name="Cullen D."/>
            <person name="Martin F."/>
            <person name="Rosso M.-N."/>
            <person name="Henrissat B."/>
            <person name="Hibbett D."/>
            <person name="Martinez A.T."/>
            <person name="Grigoriev I.V."/>
        </authorList>
    </citation>
    <scope>NUCLEOTIDE SEQUENCE</scope>
    <source>
        <strain evidence="2">CIRM-BRFM 674</strain>
    </source>
</reference>
<proteinExistence type="predicted"/>
<feature type="compositionally biased region" description="Polar residues" evidence="1">
    <location>
        <begin position="561"/>
        <end position="584"/>
    </location>
</feature>
<dbReference type="OrthoDB" id="5308060at2759"/>
<dbReference type="GO" id="GO:0016491">
    <property type="term" value="F:oxidoreductase activity"/>
    <property type="evidence" value="ECO:0007669"/>
    <property type="project" value="TreeGrafter"/>
</dbReference>
<feature type="region of interest" description="Disordered" evidence="1">
    <location>
        <begin position="515"/>
        <end position="584"/>
    </location>
</feature>
<dbReference type="GO" id="GO:0008202">
    <property type="term" value="P:steroid metabolic process"/>
    <property type="evidence" value="ECO:0007669"/>
    <property type="project" value="TreeGrafter"/>
</dbReference>
<dbReference type="AlphaFoldDB" id="A0A9P5YQV2"/>
<protein>
    <recommendedName>
        <fullName evidence="4">DUF1776-domain-containing protein</fullName>
    </recommendedName>
</protein>
<gene>
    <name evidence="2" type="ORF">BDN70DRAFT_867110</name>
</gene>